<proteinExistence type="predicted"/>
<evidence type="ECO:0000313" key="2">
    <source>
        <dbReference type="Proteomes" id="UP000037393"/>
    </source>
</evidence>
<keyword evidence="2" id="KW-1185">Reference proteome</keyword>
<sequence>MCSLAARGAGKTQTFNSALTKRLVKKRQTIIWLLAGPFQQKFAPFRQKSLPLLKKPSEDAQTLSSMRNPATFLYAFAAKN</sequence>
<evidence type="ECO:0000313" key="1">
    <source>
        <dbReference type="EMBL" id="KNC95488.1"/>
    </source>
</evidence>
<organism evidence="1 2">
    <name type="scientific">Trabulsiella odontotermitis</name>
    <dbReference type="NCBI Taxonomy" id="379893"/>
    <lineage>
        <taxon>Bacteria</taxon>
        <taxon>Pseudomonadati</taxon>
        <taxon>Pseudomonadota</taxon>
        <taxon>Gammaproteobacteria</taxon>
        <taxon>Enterobacterales</taxon>
        <taxon>Enterobacteriaceae</taxon>
        <taxon>Trabulsiella</taxon>
    </lineage>
</organism>
<dbReference type="EMBL" id="JNGI01000012">
    <property type="protein sequence ID" value="KNC95488.1"/>
    <property type="molecule type" value="Genomic_DNA"/>
</dbReference>
<dbReference type="Proteomes" id="UP000037393">
    <property type="component" value="Unassembled WGS sequence"/>
</dbReference>
<accession>A0A0L0H423</accession>
<comment type="caution">
    <text evidence="1">The sequence shown here is derived from an EMBL/GenBank/DDBJ whole genome shotgun (WGS) entry which is preliminary data.</text>
</comment>
<protein>
    <submittedName>
        <fullName evidence="1">Uncharacterized protein</fullName>
    </submittedName>
</protein>
<name>A0A0L0H423_9ENTR</name>
<gene>
    <name evidence="1" type="ORF">GM31_01085</name>
</gene>
<dbReference type="AlphaFoldDB" id="A0A0L0H423"/>
<reference evidence="1 2" key="1">
    <citation type="journal article" date="2015" name="Appl. Environ. Microbiol.">
        <title>The Enterobacterium Trabulsiella odontotermitis Presents Novel Adaptations Related to Its Association with Fungus-Growing Termites.</title>
        <authorList>
            <person name="Sapountzis P."/>
            <person name="Gruntjes T."/>
            <person name="Otani S."/>
            <person name="Estevez J."/>
            <person name="da Costa R.R."/>
            <person name="Plunkett G.3rd."/>
            <person name="Perna N.T."/>
            <person name="Poulsen M."/>
        </authorList>
    </citation>
    <scope>NUCLEOTIDE SEQUENCE [LARGE SCALE GENOMIC DNA]</scope>
    <source>
        <strain evidence="1 2">12</strain>
    </source>
</reference>
<dbReference type="PATRIC" id="fig|379893.4.peg.224"/>